<dbReference type="PANTHER" id="PTHR14146:SF0">
    <property type="entry name" value="EXOCYST COMPLEX COMPONENT 4"/>
    <property type="match status" value="1"/>
</dbReference>
<keyword evidence="3 4" id="KW-0653">Protein transport</keyword>
<dbReference type="Pfam" id="PF04048">
    <property type="entry name" value="Sec8_N"/>
    <property type="match status" value="1"/>
</dbReference>
<evidence type="ECO:0000259" key="5">
    <source>
        <dbReference type="Pfam" id="PF04048"/>
    </source>
</evidence>
<evidence type="ECO:0000256" key="4">
    <source>
        <dbReference type="RuleBase" id="RU367079"/>
    </source>
</evidence>
<dbReference type="AlphaFoldDB" id="A0A1E4TMC7"/>
<dbReference type="GO" id="GO:0006612">
    <property type="term" value="P:protein targeting to membrane"/>
    <property type="evidence" value="ECO:0007669"/>
    <property type="project" value="UniProtKB-UniRule"/>
</dbReference>
<gene>
    <name evidence="7" type="ORF">CANCADRAFT_95377</name>
</gene>
<dbReference type="InterPro" id="IPR039682">
    <property type="entry name" value="Sec8/EXOC4"/>
</dbReference>
<dbReference type="GO" id="GO:0090522">
    <property type="term" value="P:vesicle tethering involved in exocytosis"/>
    <property type="evidence" value="ECO:0007669"/>
    <property type="project" value="UniProtKB-UniRule"/>
</dbReference>
<dbReference type="OrthoDB" id="272977at2759"/>
<dbReference type="Pfam" id="PF20652">
    <property type="entry name" value="Sec8_C"/>
    <property type="match status" value="1"/>
</dbReference>
<dbReference type="PANTHER" id="PTHR14146">
    <property type="entry name" value="EXOCYST COMPLEX COMPONENT 4"/>
    <property type="match status" value="1"/>
</dbReference>
<dbReference type="InterPro" id="IPR007191">
    <property type="entry name" value="Sec8_exocyst_N"/>
</dbReference>
<comment type="similarity">
    <text evidence="4">Belongs to the SEC8 family.</text>
</comment>
<evidence type="ECO:0000256" key="3">
    <source>
        <dbReference type="ARBA" id="ARBA00022927"/>
    </source>
</evidence>
<comment type="function">
    <text evidence="4">Component of the exocyst complex involved in the docking of exocytic vesicles with fusion sites on the plasma membrane.</text>
</comment>
<dbReference type="Proteomes" id="UP000095023">
    <property type="component" value="Unassembled WGS sequence"/>
</dbReference>
<evidence type="ECO:0000313" key="7">
    <source>
        <dbReference type="EMBL" id="ODV92915.1"/>
    </source>
</evidence>
<reference evidence="8" key="1">
    <citation type="submission" date="2016-02" db="EMBL/GenBank/DDBJ databases">
        <title>Comparative genomics of biotechnologically important yeasts.</title>
        <authorList>
            <consortium name="DOE Joint Genome Institute"/>
            <person name="Riley R."/>
            <person name="Haridas S."/>
            <person name="Wolfe K.H."/>
            <person name="Lopes M.R."/>
            <person name="Hittinger C.T."/>
            <person name="Goker M."/>
            <person name="Salamov A."/>
            <person name="Wisecaver J."/>
            <person name="Long T.M."/>
            <person name="Aerts A.L."/>
            <person name="Barry K."/>
            <person name="Choi C."/>
            <person name="Clum A."/>
            <person name="Coughlan A.Y."/>
            <person name="Deshpande S."/>
            <person name="Douglass A.P."/>
            <person name="Hanson S.J."/>
            <person name="Klenk H.-P."/>
            <person name="Labutti K."/>
            <person name="Lapidus A."/>
            <person name="Lindquist E."/>
            <person name="Lipzen A."/>
            <person name="Meier-Kolthoff J.P."/>
            <person name="Ohm R.A."/>
            <person name="Otillar R.P."/>
            <person name="Pangilinan J."/>
            <person name="Peng Y."/>
            <person name="Rokas A."/>
            <person name="Rosa C.A."/>
            <person name="Scheuner C."/>
            <person name="Sibirny A.A."/>
            <person name="Slot J.C."/>
            <person name="Stielow J.B."/>
            <person name="Sun H."/>
            <person name="Kurtzman C.P."/>
            <person name="Blackwell M."/>
            <person name="Jeffries T.W."/>
            <person name="Grigoriev I.V."/>
        </authorList>
    </citation>
    <scope>NUCLEOTIDE SEQUENCE [LARGE SCALE GENOMIC DNA]</scope>
    <source>
        <strain evidence="8">NRRL Y-17796</strain>
    </source>
</reference>
<keyword evidence="8" id="KW-1185">Reference proteome</keyword>
<keyword evidence="1 4" id="KW-0813">Transport</keyword>
<protein>
    <recommendedName>
        <fullName evidence="4">Exocyst complex component Sec8</fullName>
    </recommendedName>
</protein>
<evidence type="ECO:0000256" key="1">
    <source>
        <dbReference type="ARBA" id="ARBA00022448"/>
    </source>
</evidence>
<name>A0A1E4TMC7_9ASCO</name>
<feature type="domain" description="Exocyst complex component Sec8 middle helical bundle" evidence="6">
    <location>
        <begin position="280"/>
        <end position="514"/>
    </location>
</feature>
<dbReference type="EMBL" id="KV453841">
    <property type="protein sequence ID" value="ODV92915.1"/>
    <property type="molecule type" value="Genomic_DNA"/>
</dbReference>
<feature type="domain" description="Exocyst complex component Sec8 N-terminal" evidence="5">
    <location>
        <begin position="42"/>
        <end position="181"/>
    </location>
</feature>
<dbReference type="GO" id="GO:0015031">
    <property type="term" value="P:protein transport"/>
    <property type="evidence" value="ECO:0007669"/>
    <property type="project" value="UniProtKB-KW"/>
</dbReference>
<evidence type="ECO:0000313" key="8">
    <source>
        <dbReference type="Proteomes" id="UP000095023"/>
    </source>
</evidence>
<accession>A0A1E4TMC7</accession>
<proteinExistence type="inferred from homology"/>
<sequence>MKNSKLRYPEPQFAGAARKNRYRSSSLIHDRFNIDTSITDRLSRLLAKIYSQWGFLKSDSFNPIQIALELGDSSSVGRAHELPALQKAASELEMALGWTVEQNYQEFSNAITNYKSMLEAVESSRAELAEIEKLIKTADTLSEYPIRDLEALQQSSLNLSKFLAQLDSLADLKARPERIDQYITLKRYLKAATTIRETLRAIESHGSALTPALRDIRSQVLKQEEILSEIMNDELANLIYLKNHTLDNYWQELKRPISEDQLNIDVDNIISRVRSEQSASESDLCKYMVFLLLSTYRLKNNITIAVDYVYRRAGLEFYEQLQHIISESKKLHKIGDTMQRKPDLDHNWTRDPLSENIVRMLTSEVAAKYAGLIRTQVALSVLAPAVSSALGGAKVSYDITGVWNIMESYLSRFISQYLSIQVSEKSRSLVKRPSKSAKGKNMVSNAEIFLFSDCSSDDPLFGSIKSALKDIIPGVANIDFSTTESLVLANKDANARDFEVIVAPSVFNMKPLLDGLLLFSSNCKLITARYSAIASGNYLERFLNSQYFPYLESTVQLVYGEKAHVPSNSKCSTNWEKFAKFPITTGAVLAAEWMERFWMAQEPTLGVFMVNVNPLAMVLEEFLLANRNTFDEITNGSRDVPSQSNKGREQSSMKVARIWAKDTKYFNIMTNKLRAVCGNQSANAEDTKIEDFEQIQFALTESTEIQQSQLLSMESFSSMAILYTSSNWLLEKLENLRIEAERTIRIKLAVSRNKDDEKPSEPPNFSILRSIRDNLRSFAIECLFVLRCDLRARSLYYLTQSVVDSSYNVQPGQEDRDIYIGLLDNDIVSFDEVLQKSIPWHERSFVKVGLHSLMDNMIVRSSKKIDVINGTGVRKIYSNIVSLQQTLKFVVNTPADIVFSRSTAYFKLFTLSPADLLEKLKTEKLAYTYDELKTLIELMYSHTIYQFAAIGGSEVIAARTSLNDHLIQLQETVGFE</sequence>
<dbReference type="GO" id="GO:0006893">
    <property type="term" value="P:Golgi to plasma membrane transport"/>
    <property type="evidence" value="ECO:0007669"/>
    <property type="project" value="TreeGrafter"/>
</dbReference>
<dbReference type="InterPro" id="IPR048630">
    <property type="entry name" value="Sec8_M"/>
</dbReference>
<keyword evidence="2 4" id="KW-0268">Exocytosis</keyword>
<dbReference type="GO" id="GO:0000145">
    <property type="term" value="C:exocyst"/>
    <property type="evidence" value="ECO:0007669"/>
    <property type="project" value="UniProtKB-UniRule"/>
</dbReference>
<evidence type="ECO:0000256" key="2">
    <source>
        <dbReference type="ARBA" id="ARBA00022483"/>
    </source>
</evidence>
<organism evidence="7 8">
    <name type="scientific">Tortispora caseinolytica NRRL Y-17796</name>
    <dbReference type="NCBI Taxonomy" id="767744"/>
    <lineage>
        <taxon>Eukaryota</taxon>
        <taxon>Fungi</taxon>
        <taxon>Dikarya</taxon>
        <taxon>Ascomycota</taxon>
        <taxon>Saccharomycotina</taxon>
        <taxon>Trigonopsidomycetes</taxon>
        <taxon>Trigonopsidales</taxon>
        <taxon>Trigonopsidaceae</taxon>
        <taxon>Tortispora</taxon>
    </lineage>
</organism>
<evidence type="ECO:0000259" key="6">
    <source>
        <dbReference type="Pfam" id="PF20652"/>
    </source>
</evidence>
<dbReference type="GO" id="GO:0006904">
    <property type="term" value="P:vesicle docking involved in exocytosis"/>
    <property type="evidence" value="ECO:0007669"/>
    <property type="project" value="InterPro"/>
</dbReference>